<feature type="domain" description="PASTA" evidence="2">
    <location>
        <begin position="115"/>
        <end position="186"/>
    </location>
</feature>
<dbReference type="Gene3D" id="3.30.10.20">
    <property type="match status" value="2"/>
</dbReference>
<evidence type="ECO:0000313" key="4">
    <source>
        <dbReference type="Proteomes" id="UP001596020"/>
    </source>
</evidence>
<keyword evidence="4" id="KW-1185">Reference proteome</keyword>
<dbReference type="EMBL" id="JBHSGO010000039">
    <property type="protein sequence ID" value="MFC4665421.1"/>
    <property type="molecule type" value="Genomic_DNA"/>
</dbReference>
<evidence type="ECO:0000256" key="1">
    <source>
        <dbReference type="SAM" id="Phobius"/>
    </source>
</evidence>
<evidence type="ECO:0000313" key="3">
    <source>
        <dbReference type="EMBL" id="MFC4665421.1"/>
    </source>
</evidence>
<protein>
    <submittedName>
        <fullName evidence="3">PASTA domain-containing protein</fullName>
    </submittedName>
</protein>
<gene>
    <name evidence="3" type="ORF">ACFO3G_02155</name>
</gene>
<dbReference type="Proteomes" id="UP001596020">
    <property type="component" value="Unassembled WGS sequence"/>
</dbReference>
<keyword evidence="1" id="KW-0812">Transmembrane</keyword>
<dbReference type="RefSeq" id="WP_380077533.1">
    <property type="nucleotide sequence ID" value="NZ_JBHSGO010000039.1"/>
</dbReference>
<feature type="transmembrane region" description="Helical" evidence="1">
    <location>
        <begin position="18"/>
        <end position="40"/>
    </location>
</feature>
<keyword evidence="1" id="KW-1133">Transmembrane helix</keyword>
<sequence length="222" mass="24637">MINLKDSLIGKWSAKHPFIASIVAMILISCFIIFVVILGTSLYTRHGQYRVVPELKGMTVDEAMGKLDELGLRYEVVDSVYSRQYPLGAIVELVPEVGSKVKPGRIIFITVNASTPQKGIIPDLKDLSLRQARYTLEGLGFTSITERYVDGEHQDLVTGIETDDGRSLAQGDRIELNTPLVICVSRKAVVTYEADSALLEKPDIEELDSVKHDKSNSNESWL</sequence>
<name>A0ABV9K6D8_9PORP</name>
<dbReference type="SUPFAM" id="SSF54184">
    <property type="entry name" value="Penicillin-binding protein 2x (pbp-2x), c-terminal domain"/>
    <property type="match status" value="1"/>
</dbReference>
<dbReference type="PROSITE" id="PS51178">
    <property type="entry name" value="PASTA"/>
    <property type="match status" value="2"/>
</dbReference>
<accession>A0ABV9K6D8</accession>
<feature type="domain" description="PASTA" evidence="2">
    <location>
        <begin position="46"/>
        <end position="113"/>
    </location>
</feature>
<reference evidence="4" key="1">
    <citation type="journal article" date="2019" name="Int. J. Syst. Evol. Microbiol.">
        <title>The Global Catalogue of Microorganisms (GCM) 10K type strain sequencing project: providing services to taxonomists for standard genome sequencing and annotation.</title>
        <authorList>
            <consortium name="The Broad Institute Genomics Platform"/>
            <consortium name="The Broad Institute Genome Sequencing Center for Infectious Disease"/>
            <person name="Wu L."/>
            <person name="Ma J."/>
        </authorList>
    </citation>
    <scope>NUCLEOTIDE SEQUENCE [LARGE SCALE GENOMIC DNA]</scope>
    <source>
        <strain evidence="4">CGMCC 4.7357</strain>
    </source>
</reference>
<keyword evidence="1" id="KW-0472">Membrane</keyword>
<comment type="caution">
    <text evidence="3">The sequence shown here is derived from an EMBL/GenBank/DDBJ whole genome shotgun (WGS) entry which is preliminary data.</text>
</comment>
<evidence type="ECO:0000259" key="2">
    <source>
        <dbReference type="PROSITE" id="PS51178"/>
    </source>
</evidence>
<dbReference type="PROSITE" id="PS51257">
    <property type="entry name" value="PROKAR_LIPOPROTEIN"/>
    <property type="match status" value="1"/>
</dbReference>
<dbReference type="InterPro" id="IPR005543">
    <property type="entry name" value="PASTA_dom"/>
</dbReference>
<dbReference type="Pfam" id="PF03793">
    <property type="entry name" value="PASTA"/>
    <property type="match status" value="2"/>
</dbReference>
<dbReference type="SMART" id="SM00740">
    <property type="entry name" value="PASTA"/>
    <property type="match status" value="2"/>
</dbReference>
<organism evidence="3 4">
    <name type="scientific">Falsiporphyromonas endometrii</name>
    <dbReference type="NCBI Taxonomy" id="1387297"/>
    <lineage>
        <taxon>Bacteria</taxon>
        <taxon>Pseudomonadati</taxon>
        <taxon>Bacteroidota</taxon>
        <taxon>Bacteroidia</taxon>
        <taxon>Bacteroidales</taxon>
        <taxon>Porphyromonadaceae</taxon>
        <taxon>Falsiporphyromonas</taxon>
    </lineage>
</organism>
<dbReference type="CDD" id="cd06577">
    <property type="entry name" value="PASTA_pknB"/>
    <property type="match status" value="2"/>
</dbReference>
<proteinExistence type="predicted"/>